<proteinExistence type="predicted"/>
<comment type="caution">
    <text evidence="1">The sequence shown here is derived from an EMBL/GenBank/DDBJ whole genome shotgun (WGS) entry which is preliminary data.</text>
</comment>
<evidence type="ECO:0000313" key="2">
    <source>
        <dbReference type="Proteomes" id="UP000290759"/>
    </source>
</evidence>
<dbReference type="AlphaFoldDB" id="A0A4Q2U3B3"/>
<dbReference type="RefSeq" id="WP_129229495.1">
    <property type="nucleotide sequence ID" value="NZ_QYBB01000053.1"/>
</dbReference>
<dbReference type="EMBL" id="QYBB01000053">
    <property type="protein sequence ID" value="RYC29411.1"/>
    <property type="molecule type" value="Genomic_DNA"/>
</dbReference>
<gene>
    <name evidence="1" type="ORF">D3273_23985</name>
</gene>
<protein>
    <submittedName>
        <fullName evidence="1">Uncharacterized protein</fullName>
    </submittedName>
</protein>
<keyword evidence="2" id="KW-1185">Reference proteome</keyword>
<name>A0A4Q2U3B3_9HYPH</name>
<reference evidence="1 2" key="2">
    <citation type="submission" date="2019-02" db="EMBL/GenBank/DDBJ databases">
        <title>'Lichenibacterium ramalinii' gen. nov. sp. nov., 'Lichenibacterium minor' gen. nov. sp. nov.</title>
        <authorList>
            <person name="Pankratov T."/>
        </authorList>
    </citation>
    <scope>NUCLEOTIDE SEQUENCE [LARGE SCALE GENOMIC DNA]</scope>
    <source>
        <strain evidence="1 2">RmlP026</strain>
    </source>
</reference>
<dbReference type="Proteomes" id="UP000290759">
    <property type="component" value="Unassembled WGS sequence"/>
</dbReference>
<evidence type="ECO:0000313" key="1">
    <source>
        <dbReference type="EMBL" id="RYC29411.1"/>
    </source>
</evidence>
<organism evidence="1 2">
    <name type="scientific">Lichenibacterium minor</name>
    <dbReference type="NCBI Taxonomy" id="2316528"/>
    <lineage>
        <taxon>Bacteria</taxon>
        <taxon>Pseudomonadati</taxon>
        <taxon>Pseudomonadota</taxon>
        <taxon>Alphaproteobacteria</taxon>
        <taxon>Hyphomicrobiales</taxon>
        <taxon>Lichenihabitantaceae</taxon>
        <taxon>Lichenibacterium</taxon>
    </lineage>
</organism>
<accession>A0A4Q2U3B3</accession>
<reference evidence="1 2" key="1">
    <citation type="submission" date="2018-12" db="EMBL/GenBank/DDBJ databases">
        <authorList>
            <person name="Grouzdev D.S."/>
            <person name="Krutkina M.S."/>
        </authorList>
    </citation>
    <scope>NUCLEOTIDE SEQUENCE [LARGE SCALE GENOMIC DNA]</scope>
    <source>
        <strain evidence="1 2">RmlP026</strain>
    </source>
</reference>
<sequence length="145" mass="15782">MSALSPESIARVAKLIPMLSSDKAGEVVAVAAAIERTLRAAACDWHDLADHLGREVQAVVYIDIMGRKTKPPSDLPPLFQTLRRSARLEWLDHAVGSDLLDDAERALCISLRAQIYSQPHRTIPPRHCAAVSVALGKLWTAGVRA</sequence>